<organism evidence="6 7">
    <name type="scientific">Nitrosomonas ureae</name>
    <dbReference type="NCBI Taxonomy" id="44577"/>
    <lineage>
        <taxon>Bacteria</taxon>
        <taxon>Pseudomonadati</taxon>
        <taxon>Pseudomonadota</taxon>
        <taxon>Betaproteobacteria</taxon>
        <taxon>Nitrosomonadales</taxon>
        <taxon>Nitrosomonadaceae</taxon>
        <taxon>Nitrosomonas</taxon>
    </lineage>
</organism>
<dbReference type="Gene3D" id="3.40.1090.10">
    <property type="entry name" value="Cytosolic phospholipase A2 catalytic domain"/>
    <property type="match status" value="1"/>
</dbReference>
<dbReference type="GO" id="GO:0006631">
    <property type="term" value="P:fatty acid metabolic process"/>
    <property type="evidence" value="ECO:0007669"/>
    <property type="project" value="TreeGrafter"/>
</dbReference>
<evidence type="ECO:0000313" key="6">
    <source>
        <dbReference type="EMBL" id="PTQ86842.1"/>
    </source>
</evidence>
<evidence type="ECO:0000313" key="7">
    <source>
        <dbReference type="Proteomes" id="UP000244110"/>
    </source>
</evidence>
<dbReference type="RefSeq" id="WP_107786392.1">
    <property type="nucleotide sequence ID" value="NZ_QAOL01000008.1"/>
</dbReference>
<dbReference type="SUPFAM" id="SSF52151">
    <property type="entry name" value="FabD/lysophospholipase-like"/>
    <property type="match status" value="1"/>
</dbReference>
<dbReference type="InterPro" id="IPR002641">
    <property type="entry name" value="PNPLA_dom"/>
</dbReference>
<dbReference type="GO" id="GO:0016042">
    <property type="term" value="P:lipid catabolic process"/>
    <property type="evidence" value="ECO:0007669"/>
    <property type="project" value="UniProtKB-UniRule"/>
</dbReference>
<keyword evidence="1 4" id="KW-0378">Hydrolase</keyword>
<proteinExistence type="predicted"/>
<dbReference type="PANTHER" id="PTHR24185:SF1">
    <property type="entry name" value="CALCIUM-INDEPENDENT PHOSPHOLIPASE A2-GAMMA"/>
    <property type="match status" value="1"/>
</dbReference>
<keyword evidence="3 4" id="KW-0443">Lipid metabolism</keyword>
<feature type="domain" description="PNPLA" evidence="5">
    <location>
        <begin position="28"/>
        <end position="209"/>
    </location>
</feature>
<name>A0A2T5ISM9_9PROT</name>
<feature type="active site" description="Proton acceptor" evidence="4">
    <location>
        <position position="196"/>
    </location>
</feature>
<dbReference type="Proteomes" id="UP000244110">
    <property type="component" value="Unassembled WGS sequence"/>
</dbReference>
<protein>
    <submittedName>
        <fullName evidence="6">Patatin-like phospholipase</fullName>
    </submittedName>
</protein>
<dbReference type="GO" id="GO:0004620">
    <property type="term" value="F:phospholipase activity"/>
    <property type="evidence" value="ECO:0007669"/>
    <property type="project" value="TreeGrafter"/>
</dbReference>
<accession>A0A2T5ISM9</accession>
<feature type="active site" description="Nucleophile" evidence="4">
    <location>
        <position position="66"/>
    </location>
</feature>
<evidence type="ECO:0000256" key="3">
    <source>
        <dbReference type="ARBA" id="ARBA00023098"/>
    </source>
</evidence>
<dbReference type="CDD" id="cd07199">
    <property type="entry name" value="Pat17_PNPLA8_PNPLA9_like"/>
    <property type="match status" value="1"/>
</dbReference>
<evidence type="ECO:0000256" key="2">
    <source>
        <dbReference type="ARBA" id="ARBA00022963"/>
    </source>
</evidence>
<evidence type="ECO:0000256" key="1">
    <source>
        <dbReference type="ARBA" id="ARBA00022801"/>
    </source>
</evidence>
<sequence length="327" mass="36063">MTIEEVTQKEAPSQLTTEYAQDGLCRILSLDGGGAKGFYTLGVLKEIEAMLGCPLYKRFDLIFGTSTGAIIASLIALGYEIDAIHDLYKKHVPSVMRASNAQAKSDALAKLAHKIYGEKTFSDVKTGIGIVATKWVIERPMIFKGNVAQAHGRIGTFKPGFGVSIADAVQASCSAYPFFNRKIVSTAAGDNIELIDGGYCANNPTLYAIADAIATLKKDRADLRVVSVGVGVYPEPKPRRLTIWFAKKYLLSVQLLQKTLEINTQSMDQLREILFKDVNTIRVSDTFEKPEMATDLMEHNLAKLNILRQRGSESFALREQDIRSFLM</sequence>
<reference evidence="6 7" key="1">
    <citation type="submission" date="2018-04" db="EMBL/GenBank/DDBJ databases">
        <title>Active sludge and wastewater microbial communities from Klosterneuburg, Austria.</title>
        <authorList>
            <person name="Wagner M."/>
        </authorList>
    </citation>
    <scope>NUCLEOTIDE SEQUENCE [LARGE SCALE GENOMIC DNA]</scope>
    <source>
        <strain evidence="6 7">Nm4</strain>
    </source>
</reference>
<dbReference type="InterPro" id="IPR016035">
    <property type="entry name" value="Acyl_Trfase/lysoPLipase"/>
</dbReference>
<dbReference type="GO" id="GO:0016020">
    <property type="term" value="C:membrane"/>
    <property type="evidence" value="ECO:0007669"/>
    <property type="project" value="TreeGrafter"/>
</dbReference>
<evidence type="ECO:0000259" key="5">
    <source>
        <dbReference type="PROSITE" id="PS51635"/>
    </source>
</evidence>
<dbReference type="Pfam" id="PF01734">
    <property type="entry name" value="Patatin"/>
    <property type="match status" value="1"/>
</dbReference>
<feature type="short sequence motif" description="GXSXG" evidence="4">
    <location>
        <begin position="64"/>
        <end position="68"/>
    </location>
</feature>
<evidence type="ECO:0000256" key="4">
    <source>
        <dbReference type="PROSITE-ProRule" id="PRU01161"/>
    </source>
</evidence>
<dbReference type="PANTHER" id="PTHR24185">
    <property type="entry name" value="CALCIUM-INDEPENDENT PHOSPHOLIPASE A2-GAMMA"/>
    <property type="match status" value="1"/>
</dbReference>
<dbReference type="PROSITE" id="PS51635">
    <property type="entry name" value="PNPLA"/>
    <property type="match status" value="1"/>
</dbReference>
<feature type="short sequence motif" description="DGA/G" evidence="4">
    <location>
        <begin position="196"/>
        <end position="198"/>
    </location>
</feature>
<gene>
    <name evidence="6" type="ORF">C8R28_100837</name>
</gene>
<comment type="caution">
    <text evidence="6">The sequence shown here is derived from an EMBL/GenBank/DDBJ whole genome shotgun (WGS) entry which is preliminary data.</text>
</comment>
<keyword evidence="2 4" id="KW-0442">Lipid degradation</keyword>
<dbReference type="EMBL" id="QAOL01000008">
    <property type="protein sequence ID" value="PTQ86842.1"/>
    <property type="molecule type" value="Genomic_DNA"/>
</dbReference>
<dbReference type="AlphaFoldDB" id="A0A2T5ISM9"/>
<feature type="short sequence motif" description="GXGXXG" evidence="4">
    <location>
        <begin position="32"/>
        <end position="37"/>
    </location>
</feature>